<dbReference type="InterPro" id="IPR011044">
    <property type="entry name" value="Quino_amine_DH_bsu"/>
</dbReference>
<evidence type="ECO:0000313" key="5">
    <source>
        <dbReference type="EMBL" id="TNY19245.1"/>
    </source>
</evidence>
<dbReference type="Pfam" id="PF17747">
    <property type="entry name" value="VID27_PH"/>
    <property type="match status" value="1"/>
</dbReference>
<dbReference type="InterPro" id="IPR040979">
    <property type="entry name" value="Vid27_N"/>
</dbReference>
<dbReference type="Pfam" id="PF08553">
    <property type="entry name" value="VID27"/>
    <property type="match status" value="1"/>
</dbReference>
<evidence type="ECO:0000256" key="1">
    <source>
        <dbReference type="SAM" id="MobiDB-lite"/>
    </source>
</evidence>
<reference evidence="5 6" key="1">
    <citation type="submission" date="2019-03" db="EMBL/GenBank/DDBJ databases">
        <title>Rhodosporidium diobovatum UCD-FST 08-225 genome sequencing, assembly, and annotation.</title>
        <authorList>
            <person name="Fakankun I.U."/>
            <person name="Fristensky B."/>
            <person name="Levin D.B."/>
        </authorList>
    </citation>
    <scope>NUCLEOTIDE SEQUENCE [LARGE SCALE GENOMIC DNA]</scope>
    <source>
        <strain evidence="5 6">UCD-FST 08-225</strain>
    </source>
</reference>
<proteinExistence type="predicted"/>
<feature type="region of interest" description="Disordered" evidence="1">
    <location>
        <begin position="198"/>
        <end position="233"/>
    </location>
</feature>
<dbReference type="InterPro" id="IPR013863">
    <property type="entry name" value="VID27_C"/>
</dbReference>
<dbReference type="InterPro" id="IPR015943">
    <property type="entry name" value="WD40/YVTN_repeat-like_dom_sf"/>
</dbReference>
<dbReference type="OrthoDB" id="10251113at2759"/>
<dbReference type="Pfam" id="PF17748">
    <property type="entry name" value="VID27_N"/>
    <property type="match status" value="1"/>
</dbReference>
<dbReference type="EMBL" id="SOZI01000102">
    <property type="protein sequence ID" value="TNY19245.1"/>
    <property type="molecule type" value="Genomic_DNA"/>
</dbReference>
<feature type="region of interest" description="Disordered" evidence="1">
    <location>
        <begin position="247"/>
        <end position="367"/>
    </location>
</feature>
<feature type="domain" description="Vid27 N-terminal" evidence="4">
    <location>
        <begin position="1"/>
        <end position="191"/>
    </location>
</feature>
<protein>
    <submittedName>
        <fullName evidence="5">VID27 cytoplasmic protein-domain-containing protein</fullName>
    </submittedName>
</protein>
<comment type="caution">
    <text evidence="5">The sequence shown here is derived from an EMBL/GenBank/DDBJ whole genome shotgun (WGS) entry which is preliminary data.</text>
</comment>
<evidence type="ECO:0000313" key="6">
    <source>
        <dbReference type="Proteomes" id="UP000311382"/>
    </source>
</evidence>
<evidence type="ECO:0000259" key="4">
    <source>
        <dbReference type="Pfam" id="PF17748"/>
    </source>
</evidence>
<dbReference type="GO" id="GO:0005737">
    <property type="term" value="C:cytoplasm"/>
    <property type="evidence" value="ECO:0007669"/>
    <property type="project" value="TreeGrafter"/>
</dbReference>
<accession>A0A5C5FRF7</accession>
<gene>
    <name evidence="5" type="ORF">DMC30DRAFT_13530</name>
</gene>
<feature type="compositionally biased region" description="Basic and acidic residues" evidence="1">
    <location>
        <begin position="538"/>
        <end position="550"/>
    </location>
</feature>
<sequence>MFLVNRLFGMAAPQGPAPELTTLDAGRLFLVRPDSPKGARECIFIDATLSIRKTTHPHMFQLVATRAFEDGEEQLLDDDAESSDERSFLLDASLFLSLGPSLDPTLQSSASASAPTTPNTPPLSFTWLDPDGDGPDDEFEFVLPADGTVSEDAARDFERLCWRCMWERREGREWPADEREARAAEADLAEFKVERASPAAAPSPLYPSLPVPAADTPSSAPSTPTRASAASSAYGTPLEAPVATARGAPALAKTPLFRASTPDSPDSEDEEEAQPQVGVDSGDENAGGPAAGDGEEEEDDSADELAAQLQRKAVLSPPASASKGKGKGKASSASASAAAPTPVTDDPHAPAVRRPPPPAAPSGAPEPLLSVGASLHLYDRSTGLFMQQDGAVTAGLYRVPAPAGAGAGAGKGSAGGAQWLVVESVADKGEVWVSQAVGKDTTVNFAEKERAMVFNYVAPAAAGAASEAGEVYTWLLRLASDDEFAALQQAVSAALFEDKHGAGAWNRMKDDERDYARRAWLEEDAEMWDVEEEEEEREDAREEEERRERDEEGEEDSEEDEPRPASDDDDDDSDDDVRAPSAARAFSSRQRKQLAIGERRRAKNSALAVGYKDELSFVVQGDMIGVFKQQREGGKKLKFVTSIVNVGAPGKKSFTPGKVMLHNQDTSMILQNPLEAGSLYRLDLETGKVVDEYKVSDDFGVTNFLPDSKFAQTTQQQTFIGHSANGLFRIDPRLSGTKLVDSEFKQYATKAEFSAAATTEAGKLAVASKKGDIRLFDKLGKIAKTALPALGDPILGIDVSADGRWVLATCRTYLLLIDTRIPETSGSKFAGQSGFDRSFPAAEKPTPRRLTLRPEHVAHMQEVQGGEGVCFTPAKFNAALTGEPERTIVTSTGPFIVAWNFRQVKQGNVHNYTLRRFSDDVVADNFKFGGDREIIVTLPENVFVEEKKKLKAPTRDSIVATWDGR</sequence>
<name>A0A5C5FRF7_9BASI</name>
<feature type="compositionally biased region" description="Acidic residues" evidence="1">
    <location>
        <begin position="551"/>
        <end position="575"/>
    </location>
</feature>
<dbReference type="Proteomes" id="UP000311382">
    <property type="component" value="Unassembled WGS sequence"/>
</dbReference>
<dbReference type="PANTHER" id="PTHR31913">
    <property type="entry name" value="VACUOLAR IMPORT AND DEGRADATION PROTEIN 27"/>
    <property type="match status" value="1"/>
</dbReference>
<keyword evidence="6" id="KW-1185">Reference proteome</keyword>
<evidence type="ECO:0000259" key="3">
    <source>
        <dbReference type="Pfam" id="PF17747"/>
    </source>
</evidence>
<dbReference type="InterPro" id="IPR040458">
    <property type="entry name" value="Vid27"/>
</dbReference>
<dbReference type="Gene3D" id="2.130.10.10">
    <property type="entry name" value="YVTN repeat-like/Quinoprotein amine dehydrogenase"/>
    <property type="match status" value="1"/>
</dbReference>
<feature type="domain" description="Vacuolar import/degradation Vid27 C-terminal" evidence="2">
    <location>
        <begin position="603"/>
        <end position="960"/>
    </location>
</feature>
<feature type="compositionally biased region" description="Low complexity" evidence="1">
    <location>
        <begin position="316"/>
        <end position="340"/>
    </location>
</feature>
<feature type="compositionally biased region" description="Acidic residues" evidence="1">
    <location>
        <begin position="293"/>
        <end position="303"/>
    </location>
</feature>
<feature type="compositionally biased region" description="Low complexity" evidence="1">
    <location>
        <begin position="105"/>
        <end position="117"/>
    </location>
</feature>
<feature type="region of interest" description="Disordered" evidence="1">
    <location>
        <begin position="526"/>
        <end position="599"/>
    </location>
</feature>
<organism evidence="5 6">
    <name type="scientific">Rhodotorula diobovata</name>
    <dbReference type="NCBI Taxonomy" id="5288"/>
    <lineage>
        <taxon>Eukaryota</taxon>
        <taxon>Fungi</taxon>
        <taxon>Dikarya</taxon>
        <taxon>Basidiomycota</taxon>
        <taxon>Pucciniomycotina</taxon>
        <taxon>Microbotryomycetes</taxon>
        <taxon>Sporidiobolales</taxon>
        <taxon>Sporidiobolaceae</taxon>
        <taxon>Rhodotorula</taxon>
    </lineage>
</organism>
<evidence type="ECO:0000259" key="2">
    <source>
        <dbReference type="Pfam" id="PF08553"/>
    </source>
</evidence>
<feature type="domain" description="Vid27 PH-like" evidence="3">
    <location>
        <begin position="368"/>
        <end position="497"/>
    </location>
</feature>
<dbReference type="GO" id="GO:0005634">
    <property type="term" value="C:nucleus"/>
    <property type="evidence" value="ECO:0007669"/>
    <property type="project" value="TreeGrafter"/>
</dbReference>
<dbReference type="InterPro" id="IPR040768">
    <property type="entry name" value="Vid27_PH"/>
</dbReference>
<dbReference type="SUPFAM" id="SSF50969">
    <property type="entry name" value="YVTN repeat-like/Quinoprotein amine dehydrogenase"/>
    <property type="match status" value="1"/>
</dbReference>
<feature type="region of interest" description="Disordered" evidence="1">
    <location>
        <begin position="105"/>
        <end position="124"/>
    </location>
</feature>
<feature type="compositionally biased region" description="Low complexity" evidence="1">
    <location>
        <begin position="211"/>
        <end position="233"/>
    </location>
</feature>
<feature type="compositionally biased region" description="Low complexity" evidence="1">
    <location>
        <begin position="579"/>
        <end position="588"/>
    </location>
</feature>
<dbReference type="PANTHER" id="PTHR31913:SF0">
    <property type="entry name" value="VACUOLAR IMPORT AND DEGRADATION PROTEIN 27"/>
    <property type="match status" value="1"/>
</dbReference>
<dbReference type="AlphaFoldDB" id="A0A5C5FRF7"/>
<feature type="compositionally biased region" description="Acidic residues" evidence="1">
    <location>
        <begin position="526"/>
        <end position="537"/>
    </location>
</feature>